<dbReference type="InterPro" id="IPR005632">
    <property type="entry name" value="Chaperone_Skp"/>
</dbReference>
<evidence type="ECO:0000256" key="3">
    <source>
        <dbReference type="SAM" id="Coils"/>
    </source>
</evidence>
<comment type="similarity">
    <text evidence="1">Belongs to the Skp family.</text>
</comment>
<dbReference type="Gene3D" id="3.30.910.20">
    <property type="entry name" value="Skp domain"/>
    <property type="match status" value="1"/>
</dbReference>
<dbReference type="EMBL" id="BAABJX010000022">
    <property type="protein sequence ID" value="GAA4830962.1"/>
    <property type="molecule type" value="Genomic_DNA"/>
</dbReference>
<dbReference type="PANTHER" id="PTHR35089">
    <property type="entry name" value="CHAPERONE PROTEIN SKP"/>
    <property type="match status" value="1"/>
</dbReference>
<sequence>MILGVAASAVACNQQTPTTVSNTASAPSIAYINNDTLSMHYKYAEDRNKEFRAQYEKAGKDLQVRIQKLQNEIVNFQKRAQAGLMSQNQIQKKQQELAKKEQELAIMKQSQEQGLMAENADILMEVKNRVKAHVDSVSEADNYSLVLGYDEATSTLIWSMPQVKDITWEVLEGLNAEYEKEAASKETEEKK</sequence>
<dbReference type="Proteomes" id="UP001500298">
    <property type="component" value="Unassembled WGS sequence"/>
</dbReference>
<evidence type="ECO:0000256" key="1">
    <source>
        <dbReference type="ARBA" id="ARBA00009091"/>
    </source>
</evidence>
<evidence type="ECO:0000313" key="4">
    <source>
        <dbReference type="EMBL" id="GAA4830962.1"/>
    </source>
</evidence>
<dbReference type="InterPro" id="IPR024930">
    <property type="entry name" value="Skp_dom_sf"/>
</dbReference>
<gene>
    <name evidence="4" type="ORF">GCM10023331_15340</name>
</gene>
<reference evidence="5" key="1">
    <citation type="journal article" date="2019" name="Int. J. Syst. Evol. Microbiol.">
        <title>The Global Catalogue of Microorganisms (GCM) 10K type strain sequencing project: providing services to taxonomists for standard genome sequencing and annotation.</title>
        <authorList>
            <consortium name="The Broad Institute Genomics Platform"/>
            <consortium name="The Broad Institute Genome Sequencing Center for Infectious Disease"/>
            <person name="Wu L."/>
            <person name="Ma J."/>
        </authorList>
    </citation>
    <scope>NUCLEOTIDE SEQUENCE [LARGE SCALE GENOMIC DNA]</scope>
    <source>
        <strain evidence="5">JCM 18326</strain>
    </source>
</reference>
<keyword evidence="3" id="KW-0175">Coiled coil</keyword>
<accession>A0ABP9D5P4</accession>
<protein>
    <recommendedName>
        <fullName evidence="6">Outer membrane chaperone Skp</fullName>
    </recommendedName>
</protein>
<keyword evidence="5" id="KW-1185">Reference proteome</keyword>
<evidence type="ECO:0008006" key="6">
    <source>
        <dbReference type="Google" id="ProtNLM"/>
    </source>
</evidence>
<dbReference type="SUPFAM" id="SSF111384">
    <property type="entry name" value="OmpH-like"/>
    <property type="match status" value="1"/>
</dbReference>
<name>A0ABP9D5P4_9BACT</name>
<evidence type="ECO:0000313" key="5">
    <source>
        <dbReference type="Proteomes" id="UP001500298"/>
    </source>
</evidence>
<evidence type="ECO:0000256" key="2">
    <source>
        <dbReference type="ARBA" id="ARBA00022729"/>
    </source>
</evidence>
<keyword evidence="2" id="KW-0732">Signal</keyword>
<dbReference type="Pfam" id="PF03938">
    <property type="entry name" value="OmpH"/>
    <property type="match status" value="1"/>
</dbReference>
<feature type="coiled-coil region" evidence="3">
    <location>
        <begin position="52"/>
        <end position="110"/>
    </location>
</feature>
<dbReference type="SMART" id="SM00935">
    <property type="entry name" value="OmpH"/>
    <property type="match status" value="1"/>
</dbReference>
<dbReference type="PANTHER" id="PTHR35089:SF1">
    <property type="entry name" value="CHAPERONE PROTEIN SKP"/>
    <property type="match status" value="1"/>
</dbReference>
<organism evidence="4 5">
    <name type="scientific">Algivirga pacifica</name>
    <dbReference type="NCBI Taxonomy" id="1162670"/>
    <lineage>
        <taxon>Bacteria</taxon>
        <taxon>Pseudomonadati</taxon>
        <taxon>Bacteroidota</taxon>
        <taxon>Cytophagia</taxon>
        <taxon>Cytophagales</taxon>
        <taxon>Flammeovirgaceae</taxon>
        <taxon>Algivirga</taxon>
    </lineage>
</organism>
<proteinExistence type="inferred from homology"/>
<comment type="caution">
    <text evidence="4">The sequence shown here is derived from an EMBL/GenBank/DDBJ whole genome shotgun (WGS) entry which is preliminary data.</text>
</comment>